<evidence type="ECO:0000256" key="1">
    <source>
        <dbReference type="ARBA" id="ARBA00004651"/>
    </source>
</evidence>
<evidence type="ECO:0000313" key="10">
    <source>
        <dbReference type="Proteomes" id="UP000076983"/>
    </source>
</evidence>
<dbReference type="PROSITE" id="PS50928">
    <property type="entry name" value="ABC_TM1"/>
    <property type="match status" value="1"/>
</dbReference>
<keyword evidence="6 7" id="KW-0472">Membrane</keyword>
<dbReference type="PATRIC" id="fig|29557.3.peg.14"/>
<keyword evidence="2 7" id="KW-0813">Transport</keyword>
<comment type="subcellular location">
    <subcellularLocation>
        <location evidence="1 7">Cell membrane</location>
        <topology evidence="1 7">Multi-pass membrane protein</topology>
    </subcellularLocation>
</comment>
<keyword evidence="10" id="KW-1185">Reference proteome</keyword>
<dbReference type="InterPro" id="IPR000515">
    <property type="entry name" value="MetI-like"/>
</dbReference>
<feature type="transmembrane region" description="Helical" evidence="7">
    <location>
        <begin position="245"/>
        <end position="270"/>
    </location>
</feature>
<dbReference type="AlphaFoldDB" id="A0A168RR38"/>
<evidence type="ECO:0000256" key="2">
    <source>
        <dbReference type="ARBA" id="ARBA00022448"/>
    </source>
</evidence>
<evidence type="ECO:0000256" key="4">
    <source>
        <dbReference type="ARBA" id="ARBA00022692"/>
    </source>
</evidence>
<dbReference type="EMBL" id="LVLH01000009">
    <property type="protein sequence ID" value="OAB49207.1"/>
    <property type="molecule type" value="Genomic_DNA"/>
</dbReference>
<protein>
    <submittedName>
        <fullName evidence="9">Oligopeptide transport system permease protein OppB</fullName>
    </submittedName>
</protein>
<dbReference type="InterPro" id="IPR035906">
    <property type="entry name" value="MetI-like_sf"/>
</dbReference>
<gene>
    <name evidence="9" type="primary">oppB</name>
    <name evidence="9" type="ORF">MGALLINA_00250</name>
</gene>
<sequence length="358" mass="40604">MFKYSLKRIALAILTLFIITIFSYLLIVTFISNPFEVALKSRTELKEPERRLLETLAKEFSEQNAFEKLGIYLSNLFKVDFGQMYFINNPEAKSIPELFFGPLKWSILVSLPSFIISATLGILLGVWAGYNRGKAADAIINAFVLIFIAIPSFIIAPFAINLFKMLGLPMRFIAPEEVGNNWWITFNSLLPAIIVISLSSLSGYTLYSRNQIVTVLSSNYVLIAKTKGLSTGQIFRKYVFRNISIPLAAILIPSYIGLLSGSIIVERFWFIPGTSNIIAQSFPNGEINVVMFNIIFFTSLALFTEILVDISYAWVDPRIKYQSSQGLNFYLLFKAYQHRKKEIKKLEMNNESKLKGVN</sequence>
<keyword evidence="4 7" id="KW-0812">Transmembrane</keyword>
<keyword evidence="3" id="KW-1003">Cell membrane</keyword>
<accession>A0A168RR38</accession>
<feature type="transmembrane region" description="Helical" evidence="7">
    <location>
        <begin position="290"/>
        <end position="315"/>
    </location>
</feature>
<dbReference type="PANTHER" id="PTHR30465:SF0">
    <property type="entry name" value="OLIGOPEPTIDE TRANSPORT SYSTEM PERMEASE PROTEIN APPB"/>
    <property type="match status" value="1"/>
</dbReference>
<feature type="transmembrane region" description="Helical" evidence="7">
    <location>
        <begin position="9"/>
        <end position="31"/>
    </location>
</feature>
<feature type="transmembrane region" description="Helical" evidence="7">
    <location>
        <begin position="142"/>
        <end position="163"/>
    </location>
</feature>
<dbReference type="SUPFAM" id="SSF161098">
    <property type="entry name" value="MetI-like"/>
    <property type="match status" value="1"/>
</dbReference>
<dbReference type="STRING" id="29557.MGALLINA_00250"/>
<dbReference type="PANTHER" id="PTHR30465">
    <property type="entry name" value="INNER MEMBRANE ABC TRANSPORTER"/>
    <property type="match status" value="1"/>
</dbReference>
<keyword evidence="5 7" id="KW-1133">Transmembrane helix</keyword>
<dbReference type="Pfam" id="PF00528">
    <property type="entry name" value="BPD_transp_1"/>
    <property type="match status" value="1"/>
</dbReference>
<evidence type="ECO:0000259" key="8">
    <source>
        <dbReference type="PROSITE" id="PS50928"/>
    </source>
</evidence>
<dbReference type="GO" id="GO:0005886">
    <property type="term" value="C:plasma membrane"/>
    <property type="evidence" value="ECO:0007669"/>
    <property type="project" value="UniProtKB-SubCell"/>
</dbReference>
<organism evidence="9 10">
    <name type="scientific">Mycoplasmopsis gallinarum</name>
    <dbReference type="NCBI Taxonomy" id="29557"/>
    <lineage>
        <taxon>Bacteria</taxon>
        <taxon>Bacillati</taxon>
        <taxon>Mycoplasmatota</taxon>
        <taxon>Mycoplasmoidales</taxon>
        <taxon>Metamycoplasmataceae</taxon>
        <taxon>Mycoplasmopsis</taxon>
    </lineage>
</organism>
<feature type="transmembrane region" description="Helical" evidence="7">
    <location>
        <begin position="105"/>
        <end position="130"/>
    </location>
</feature>
<evidence type="ECO:0000313" key="9">
    <source>
        <dbReference type="EMBL" id="OAB49207.1"/>
    </source>
</evidence>
<dbReference type="OrthoDB" id="9789439at2"/>
<dbReference type="Gene3D" id="1.10.3720.10">
    <property type="entry name" value="MetI-like"/>
    <property type="match status" value="1"/>
</dbReference>
<feature type="domain" description="ABC transmembrane type-1" evidence="8">
    <location>
        <begin position="103"/>
        <end position="308"/>
    </location>
</feature>
<reference evidence="9 10" key="1">
    <citation type="submission" date="2016-03" db="EMBL/GenBank/DDBJ databases">
        <title>Genome sequence of Mycoplasma gallinarum strain Mgn_IPT.</title>
        <authorList>
            <person name="Yacoub E."/>
            <person name="Sirand-Pugnet P."/>
            <person name="Barre A."/>
            <person name="Maurier F."/>
            <person name="Blanchard A."/>
            <person name="Ben Abdelmoumen B.M."/>
        </authorList>
    </citation>
    <scope>NUCLEOTIDE SEQUENCE [LARGE SCALE GENOMIC DNA]</scope>
    <source>
        <strain evidence="9 10">Mgn_IPT</strain>
    </source>
</reference>
<comment type="similarity">
    <text evidence="7">Belongs to the binding-protein-dependent transport system permease family.</text>
</comment>
<proteinExistence type="inferred from homology"/>
<dbReference type="GO" id="GO:0055085">
    <property type="term" value="P:transmembrane transport"/>
    <property type="evidence" value="ECO:0007669"/>
    <property type="project" value="InterPro"/>
</dbReference>
<dbReference type="RefSeq" id="WP_063625794.1">
    <property type="nucleotide sequence ID" value="NZ_LVLH01000009.1"/>
</dbReference>
<evidence type="ECO:0000256" key="7">
    <source>
        <dbReference type="RuleBase" id="RU363032"/>
    </source>
</evidence>
<evidence type="ECO:0000256" key="5">
    <source>
        <dbReference type="ARBA" id="ARBA00022989"/>
    </source>
</evidence>
<name>A0A168RR38_9BACT</name>
<dbReference type="CDD" id="cd06261">
    <property type="entry name" value="TM_PBP2"/>
    <property type="match status" value="1"/>
</dbReference>
<evidence type="ECO:0000256" key="6">
    <source>
        <dbReference type="ARBA" id="ARBA00023136"/>
    </source>
</evidence>
<comment type="caution">
    <text evidence="9">The sequence shown here is derived from an EMBL/GenBank/DDBJ whole genome shotgun (WGS) entry which is preliminary data.</text>
</comment>
<feature type="transmembrane region" description="Helical" evidence="7">
    <location>
        <begin position="183"/>
        <end position="207"/>
    </location>
</feature>
<dbReference type="Proteomes" id="UP000076983">
    <property type="component" value="Unassembled WGS sequence"/>
</dbReference>
<evidence type="ECO:0000256" key="3">
    <source>
        <dbReference type="ARBA" id="ARBA00022475"/>
    </source>
</evidence>